<dbReference type="GO" id="GO:0019829">
    <property type="term" value="F:ATPase-coupled monoatomic cation transmembrane transporter activity"/>
    <property type="evidence" value="ECO:0007669"/>
    <property type="project" value="InterPro"/>
</dbReference>
<feature type="transmembrane region" description="Helical" evidence="10">
    <location>
        <begin position="125"/>
        <end position="143"/>
    </location>
</feature>
<dbReference type="InterPro" id="IPR051014">
    <property type="entry name" value="Cation_Transport_ATPase_IB"/>
</dbReference>
<dbReference type="PROSITE" id="PS01229">
    <property type="entry name" value="COF_2"/>
    <property type="match status" value="1"/>
</dbReference>
<evidence type="ECO:0000256" key="3">
    <source>
        <dbReference type="ARBA" id="ARBA00022692"/>
    </source>
</evidence>
<keyword evidence="6 10" id="KW-0067">ATP-binding</keyword>
<keyword evidence="5 10" id="KW-0547">Nucleotide-binding</keyword>
<keyword evidence="3 10" id="KW-0812">Transmembrane</keyword>
<evidence type="ECO:0000256" key="7">
    <source>
        <dbReference type="ARBA" id="ARBA00022967"/>
    </source>
</evidence>
<evidence type="ECO:0000256" key="1">
    <source>
        <dbReference type="ARBA" id="ARBA00004141"/>
    </source>
</evidence>
<dbReference type="SUPFAM" id="SSF55008">
    <property type="entry name" value="HMA, heavy metal-associated domain"/>
    <property type="match status" value="1"/>
</dbReference>
<feature type="transmembrane region" description="Helical" evidence="10">
    <location>
        <begin position="320"/>
        <end position="341"/>
    </location>
</feature>
<dbReference type="InterPro" id="IPR036412">
    <property type="entry name" value="HAD-like_sf"/>
</dbReference>
<evidence type="ECO:0000256" key="9">
    <source>
        <dbReference type="ARBA" id="ARBA00023136"/>
    </source>
</evidence>
<dbReference type="PROSITE" id="PS00154">
    <property type="entry name" value="ATPASE_E1_E2"/>
    <property type="match status" value="1"/>
</dbReference>
<dbReference type="GO" id="GO:0016020">
    <property type="term" value="C:membrane"/>
    <property type="evidence" value="ECO:0007669"/>
    <property type="project" value="UniProtKB-SubCell"/>
</dbReference>
<comment type="subcellular location">
    <subcellularLocation>
        <location evidence="1">Membrane</location>
        <topology evidence="1">Multi-pass membrane protein</topology>
    </subcellularLocation>
</comment>
<evidence type="ECO:0000313" key="13">
    <source>
        <dbReference type="Proteomes" id="UP001443914"/>
    </source>
</evidence>
<evidence type="ECO:0000256" key="8">
    <source>
        <dbReference type="ARBA" id="ARBA00022989"/>
    </source>
</evidence>
<dbReference type="SFLD" id="SFLDS00003">
    <property type="entry name" value="Haloacid_Dehalogenase"/>
    <property type="match status" value="1"/>
</dbReference>
<dbReference type="InterPro" id="IPR059000">
    <property type="entry name" value="ATPase_P-type_domA"/>
</dbReference>
<dbReference type="SUPFAM" id="SSF81653">
    <property type="entry name" value="Calcium ATPase, transduction domain A"/>
    <property type="match status" value="1"/>
</dbReference>
<feature type="transmembrane region" description="Helical" evidence="10">
    <location>
        <begin position="102"/>
        <end position="119"/>
    </location>
</feature>
<comment type="caution">
    <text evidence="12">The sequence shown here is derived from an EMBL/GenBank/DDBJ whole genome shotgun (WGS) entry which is preliminary data.</text>
</comment>
<dbReference type="Gene3D" id="2.70.150.10">
    <property type="entry name" value="Calcium-transporting ATPase, cytoplasmic transduction domain A"/>
    <property type="match status" value="1"/>
</dbReference>
<dbReference type="Gene3D" id="3.40.50.1000">
    <property type="entry name" value="HAD superfamily/HAD-like"/>
    <property type="match status" value="1"/>
</dbReference>
<organism evidence="12 13">
    <name type="scientific">Saponaria officinalis</name>
    <name type="common">Common soapwort</name>
    <name type="synonym">Lychnis saponaria</name>
    <dbReference type="NCBI Taxonomy" id="3572"/>
    <lineage>
        <taxon>Eukaryota</taxon>
        <taxon>Viridiplantae</taxon>
        <taxon>Streptophyta</taxon>
        <taxon>Embryophyta</taxon>
        <taxon>Tracheophyta</taxon>
        <taxon>Spermatophyta</taxon>
        <taxon>Magnoliopsida</taxon>
        <taxon>eudicotyledons</taxon>
        <taxon>Gunneridae</taxon>
        <taxon>Pentapetalae</taxon>
        <taxon>Caryophyllales</taxon>
        <taxon>Caryophyllaceae</taxon>
        <taxon>Caryophylleae</taxon>
        <taxon>Saponaria</taxon>
    </lineage>
</organism>
<dbReference type="Pfam" id="PF00702">
    <property type="entry name" value="Hydrolase"/>
    <property type="match status" value="1"/>
</dbReference>
<feature type="transmembrane region" description="Helical" evidence="10">
    <location>
        <begin position="347"/>
        <end position="375"/>
    </location>
</feature>
<dbReference type="InterPro" id="IPR018303">
    <property type="entry name" value="ATPase_P-typ_P_site"/>
</dbReference>
<evidence type="ECO:0000259" key="11">
    <source>
        <dbReference type="PROSITE" id="PS50846"/>
    </source>
</evidence>
<dbReference type="InterPro" id="IPR023214">
    <property type="entry name" value="HAD_sf"/>
</dbReference>
<protein>
    <recommendedName>
        <fullName evidence="11">HMA domain-containing protein</fullName>
    </recommendedName>
</protein>
<dbReference type="SFLD" id="SFLDF00027">
    <property type="entry name" value="p-type_atpase"/>
    <property type="match status" value="1"/>
</dbReference>
<dbReference type="InterPro" id="IPR006121">
    <property type="entry name" value="HMA_dom"/>
</dbReference>
<evidence type="ECO:0000256" key="4">
    <source>
        <dbReference type="ARBA" id="ARBA00022723"/>
    </source>
</evidence>
<dbReference type="NCBIfam" id="TIGR01512">
    <property type="entry name" value="ATPase-IB2_Cd"/>
    <property type="match status" value="1"/>
</dbReference>
<dbReference type="InterPro" id="IPR023299">
    <property type="entry name" value="ATPase_P-typ_cyto_dom_N"/>
</dbReference>
<reference evidence="12" key="1">
    <citation type="submission" date="2024-03" db="EMBL/GenBank/DDBJ databases">
        <title>WGS assembly of Saponaria officinalis var. Norfolk2.</title>
        <authorList>
            <person name="Jenkins J."/>
            <person name="Shu S."/>
            <person name="Grimwood J."/>
            <person name="Barry K."/>
            <person name="Goodstein D."/>
            <person name="Schmutz J."/>
            <person name="Leebens-Mack J."/>
            <person name="Osbourn A."/>
        </authorList>
    </citation>
    <scope>NUCLEOTIDE SEQUENCE [LARGE SCALE GENOMIC DNA]</scope>
    <source>
        <strain evidence="12">JIC</strain>
    </source>
</reference>
<keyword evidence="13" id="KW-1185">Reference proteome</keyword>
<keyword evidence="4 10" id="KW-0479">Metal-binding</keyword>
<dbReference type="EMBL" id="JBDFQZ010000007">
    <property type="protein sequence ID" value="KAK9705855.1"/>
    <property type="molecule type" value="Genomic_DNA"/>
</dbReference>
<dbReference type="Pfam" id="PF00122">
    <property type="entry name" value="E1-E2_ATPase"/>
    <property type="match status" value="1"/>
</dbReference>
<dbReference type="FunFam" id="3.30.70.100:FF:000022">
    <property type="entry name" value="Putative cadmium/zinc-transporting ATPase 3"/>
    <property type="match status" value="1"/>
</dbReference>
<dbReference type="InterPro" id="IPR044492">
    <property type="entry name" value="P_typ_ATPase_HD_dom"/>
</dbReference>
<dbReference type="GO" id="GO:0016887">
    <property type="term" value="F:ATP hydrolysis activity"/>
    <property type="evidence" value="ECO:0007669"/>
    <property type="project" value="InterPro"/>
</dbReference>
<dbReference type="FunFam" id="2.70.150.10:FF:000002">
    <property type="entry name" value="Copper-transporting ATPase 1, putative"/>
    <property type="match status" value="1"/>
</dbReference>
<feature type="transmembrane region" description="Helical" evidence="10">
    <location>
        <begin position="658"/>
        <end position="677"/>
    </location>
</feature>
<gene>
    <name evidence="12" type="ORF">RND81_07G087300</name>
</gene>
<dbReference type="InterPro" id="IPR036163">
    <property type="entry name" value="HMA_dom_sf"/>
</dbReference>
<dbReference type="FunFam" id="3.40.1110.10:FF:000043">
    <property type="entry name" value="Putative cadmium/zinc-transporting ATPase 3"/>
    <property type="match status" value="1"/>
</dbReference>
<dbReference type="SUPFAM" id="SSF56784">
    <property type="entry name" value="HAD-like"/>
    <property type="match status" value="1"/>
</dbReference>
<evidence type="ECO:0000256" key="2">
    <source>
        <dbReference type="ARBA" id="ARBA00006024"/>
    </source>
</evidence>
<feature type="transmembrane region" description="Helical" evidence="10">
    <location>
        <begin position="150"/>
        <end position="166"/>
    </location>
</feature>
<dbReference type="InterPro" id="IPR001757">
    <property type="entry name" value="P_typ_ATPase"/>
</dbReference>
<evidence type="ECO:0000256" key="10">
    <source>
        <dbReference type="RuleBase" id="RU362081"/>
    </source>
</evidence>
<evidence type="ECO:0000256" key="6">
    <source>
        <dbReference type="ARBA" id="ARBA00022840"/>
    </source>
</evidence>
<keyword evidence="7" id="KW-1278">Translocase</keyword>
<dbReference type="PRINTS" id="PR00119">
    <property type="entry name" value="CATATPASE"/>
</dbReference>
<evidence type="ECO:0000313" key="12">
    <source>
        <dbReference type="EMBL" id="KAK9705855.1"/>
    </source>
</evidence>
<dbReference type="Gene3D" id="3.30.70.100">
    <property type="match status" value="1"/>
</dbReference>
<dbReference type="PANTHER" id="PTHR48085:SF5">
    <property type="entry name" value="CADMIUM_ZINC-TRANSPORTING ATPASE HMA4-RELATED"/>
    <property type="match status" value="1"/>
</dbReference>
<dbReference type="GO" id="GO:0005524">
    <property type="term" value="F:ATP binding"/>
    <property type="evidence" value="ECO:0007669"/>
    <property type="project" value="UniProtKB-UniRule"/>
</dbReference>
<accession>A0AAW1JNM0</accession>
<dbReference type="InterPro" id="IPR023298">
    <property type="entry name" value="ATPase_P-typ_TM_dom_sf"/>
</dbReference>
<dbReference type="InterPro" id="IPR027256">
    <property type="entry name" value="P-typ_ATPase_IB"/>
</dbReference>
<dbReference type="PANTHER" id="PTHR48085">
    <property type="entry name" value="CADMIUM/ZINC-TRANSPORTING ATPASE HMA2-RELATED"/>
    <property type="match status" value="1"/>
</dbReference>
<keyword evidence="9 10" id="KW-0472">Membrane</keyword>
<dbReference type="InterPro" id="IPR008250">
    <property type="entry name" value="ATPase_P-typ_transduc_dom_A_sf"/>
</dbReference>
<dbReference type="SUPFAM" id="SSF81665">
    <property type="entry name" value="Calcium ATPase, transmembrane domain M"/>
    <property type="match status" value="1"/>
</dbReference>
<dbReference type="Proteomes" id="UP001443914">
    <property type="component" value="Unassembled WGS sequence"/>
</dbReference>
<dbReference type="NCBIfam" id="TIGR01525">
    <property type="entry name" value="ATPase-IB_hvy"/>
    <property type="match status" value="1"/>
</dbReference>
<sequence>MGSKRKEGEEEEKEIKKVEKTYFDVIGLCCSSEVPLIEKILKPLDGVLQVSVIVPSRTVIVVHDTSLISQEQILKALNQARLEANVRVKGNANYKAKWPSPYVMLSGLLLALSFLKYVYHPFQWLAVAAVAVGILPILMRGAVALRNFTLDVNILMLIAVICTIIMRDYTEAGTIVFLFTIAEWLESRASHKATAVMSSLLSMAPQKATIAETGEVVNVEDVKLNTIVAVKPGEMVPVDGIVVDGTCEVDEKTLTGESFPVPKQKDSAVWAGTVNVNGYVSVKTTALAEDSAVAKMARLVEDAQNSRSNVQRLVDKCAKYYTPAVVLISLGLAVIPVILKVHNLKHWFYLALVVLVSACPCGLILSTPVATFCALSRAATSGLLIKGGDHLETLAKVKTIGFDKTGTITRGEFTLMSFLTLTDDISLNTLLYWVSSVESKSSHPIASVLVDYGRSKLIEPKSENVEQFQNFPGEGVFGKIDGRNLYIGNKKLAERAKCNTFSNVGGDTKEGATSGYIYSEGVLIGTFSLSDNCRSGAKDAIRELKAMGIKTALLTGDNHSAAMHAQEQLGHSLDFVHSELLPENKASIITDYKKHGRTAMVGDGVNDAPALATADVGISMGVSGSALATETGHVILMSNDIRKIPKAIKLARKTRRKVIENLFISIFIKACILASAIAWHPLIWLAVLADVTTCLIVIFNSMLLLRGGHGGHDHGWKWFGLFSCHSHKSKCHSSRHQHSEMKQHCRSDGCTSQKFSPLCQTDSKCHTVKDKHSAANKQCCSKNSSPKGCESTRCASRKLSPSCHTVKNQQCCPPKAAHVTHKSVTCCSESSRCLLQNCCETSSKHFLEFESNISDSPKKDGHGNEFHQSTCCQDDHCLDSLESQISCDADDKPPNNCHASCDSEKHSAQKTCCESIDRNISGHHSNAVMHQKANCAKSNEIYAGRHDHEEHHGPCQKKAVTSHGCSSVRGRVVHSCCESIDRNMSGHHSNAVMHQKANCGKSHEIYAGGHDHEEHHGPCQTKAVASHGCGSVRGREVHSCCESYRKECCSSKQGNFVSGFGGLTEIVTE</sequence>
<dbReference type="NCBIfam" id="TIGR01494">
    <property type="entry name" value="ATPase_P-type"/>
    <property type="match status" value="1"/>
</dbReference>
<name>A0AAW1JNM0_SAPOF</name>
<feature type="domain" description="HMA" evidence="11">
    <location>
        <begin position="19"/>
        <end position="85"/>
    </location>
</feature>
<keyword evidence="8 10" id="KW-1133">Transmembrane helix</keyword>
<proteinExistence type="inferred from homology"/>
<dbReference type="SFLD" id="SFLDG00002">
    <property type="entry name" value="C1.7:_P-type_atpase_like"/>
    <property type="match status" value="1"/>
</dbReference>
<dbReference type="GO" id="GO:0046872">
    <property type="term" value="F:metal ion binding"/>
    <property type="evidence" value="ECO:0007669"/>
    <property type="project" value="UniProtKB-KW"/>
</dbReference>
<comment type="similarity">
    <text evidence="2 10">Belongs to the cation transport ATPase (P-type) (TC 3.A.3) family. Type IB subfamily.</text>
</comment>
<dbReference type="CDD" id="cd00371">
    <property type="entry name" value="HMA"/>
    <property type="match status" value="1"/>
</dbReference>
<dbReference type="CDD" id="cd02079">
    <property type="entry name" value="P-type_ATPase_HM"/>
    <property type="match status" value="1"/>
</dbReference>
<dbReference type="AlphaFoldDB" id="A0AAW1JNM0"/>
<dbReference type="Gene3D" id="3.40.1110.10">
    <property type="entry name" value="Calcium-transporting ATPase, cytoplasmic domain N"/>
    <property type="match status" value="1"/>
</dbReference>
<evidence type="ECO:0000256" key="5">
    <source>
        <dbReference type="ARBA" id="ARBA00022741"/>
    </source>
</evidence>
<dbReference type="PROSITE" id="PS50846">
    <property type="entry name" value="HMA_2"/>
    <property type="match status" value="1"/>
</dbReference>